<evidence type="ECO:0000256" key="4">
    <source>
        <dbReference type="ARBA" id="ARBA00022989"/>
    </source>
</evidence>
<evidence type="ECO:0000313" key="8">
    <source>
        <dbReference type="Proteomes" id="UP001549184"/>
    </source>
</evidence>
<keyword evidence="3 6" id="KW-0812">Transmembrane</keyword>
<accession>A0ABV2JU88</accession>
<dbReference type="EMBL" id="JBEPMU010000001">
    <property type="protein sequence ID" value="MET3651348.1"/>
    <property type="molecule type" value="Genomic_DNA"/>
</dbReference>
<gene>
    <name evidence="7" type="ORF">ABIC75_001050</name>
</gene>
<keyword evidence="5 6" id="KW-0472">Membrane</keyword>
<protein>
    <submittedName>
        <fullName evidence="7">Uncharacterized membrane protein YgdD (TMEM256/DUF423 family)</fullName>
    </submittedName>
</protein>
<feature type="transmembrane region" description="Helical" evidence="6">
    <location>
        <begin position="45"/>
        <end position="63"/>
    </location>
</feature>
<dbReference type="Pfam" id="PF04241">
    <property type="entry name" value="DUF423"/>
    <property type="match status" value="1"/>
</dbReference>
<keyword evidence="8" id="KW-1185">Reference proteome</keyword>
<evidence type="ECO:0000313" key="7">
    <source>
        <dbReference type="EMBL" id="MET3651348.1"/>
    </source>
</evidence>
<evidence type="ECO:0000256" key="6">
    <source>
        <dbReference type="SAM" id="Phobius"/>
    </source>
</evidence>
<comment type="subcellular location">
    <subcellularLocation>
        <location evidence="1">Membrane</location>
        <topology evidence="1">Multi-pass membrane protein</topology>
    </subcellularLocation>
</comment>
<feature type="transmembrane region" description="Helical" evidence="6">
    <location>
        <begin position="70"/>
        <end position="90"/>
    </location>
</feature>
<reference evidence="7 8" key="1">
    <citation type="submission" date="2024-06" db="EMBL/GenBank/DDBJ databases">
        <title>Sorghum-associated microbial communities from plants grown in Nebraska, USA.</title>
        <authorList>
            <person name="Schachtman D."/>
        </authorList>
    </citation>
    <scope>NUCLEOTIDE SEQUENCE [LARGE SCALE GENOMIC DNA]</scope>
    <source>
        <strain evidence="7 8">1073</strain>
    </source>
</reference>
<dbReference type="PANTHER" id="PTHR43461">
    <property type="entry name" value="TRANSMEMBRANE PROTEIN 256"/>
    <property type="match status" value="1"/>
</dbReference>
<evidence type="ECO:0000256" key="3">
    <source>
        <dbReference type="ARBA" id="ARBA00022692"/>
    </source>
</evidence>
<evidence type="ECO:0000256" key="5">
    <source>
        <dbReference type="ARBA" id="ARBA00023136"/>
    </source>
</evidence>
<comment type="similarity">
    <text evidence="2">Belongs to the UPF0382 family.</text>
</comment>
<name>A0ABV2JU88_9GAMM</name>
<organism evidence="7 8">
    <name type="scientific">Dyella japonica</name>
    <dbReference type="NCBI Taxonomy" id="231455"/>
    <lineage>
        <taxon>Bacteria</taxon>
        <taxon>Pseudomonadati</taxon>
        <taxon>Pseudomonadota</taxon>
        <taxon>Gammaproteobacteria</taxon>
        <taxon>Lysobacterales</taxon>
        <taxon>Rhodanobacteraceae</taxon>
        <taxon>Dyella</taxon>
    </lineage>
</organism>
<comment type="caution">
    <text evidence="7">The sequence shown here is derived from an EMBL/GenBank/DDBJ whole genome shotgun (WGS) entry which is preliminary data.</text>
</comment>
<sequence length="128" mass="13212">MRQPDRATGLLVGLAGASAVVLGAFGAHALSNVLDARGIELWHTAVSYHFWHVLALVFAVMAAAGRARRIAIAAFAMGIVVFCGSLYALALGAPRWFGAITPLGGVAFIVGWIALGVALAAKASRDAR</sequence>
<dbReference type="PANTHER" id="PTHR43461:SF1">
    <property type="entry name" value="TRANSMEMBRANE PROTEIN 256"/>
    <property type="match status" value="1"/>
</dbReference>
<evidence type="ECO:0000256" key="2">
    <source>
        <dbReference type="ARBA" id="ARBA00009694"/>
    </source>
</evidence>
<evidence type="ECO:0000256" key="1">
    <source>
        <dbReference type="ARBA" id="ARBA00004141"/>
    </source>
</evidence>
<feature type="transmembrane region" description="Helical" evidence="6">
    <location>
        <begin position="96"/>
        <end position="121"/>
    </location>
</feature>
<dbReference type="RefSeq" id="WP_354012788.1">
    <property type="nucleotide sequence ID" value="NZ_JBEPMU010000001.1"/>
</dbReference>
<proteinExistence type="inferred from homology"/>
<dbReference type="InterPro" id="IPR006696">
    <property type="entry name" value="DUF423"/>
</dbReference>
<dbReference type="Proteomes" id="UP001549184">
    <property type="component" value="Unassembled WGS sequence"/>
</dbReference>
<keyword evidence="4 6" id="KW-1133">Transmembrane helix</keyword>